<name>A0A814LAS0_9BILA</name>
<dbReference type="Proteomes" id="UP000663879">
    <property type="component" value="Unassembled WGS sequence"/>
</dbReference>
<dbReference type="EMBL" id="CAJNOC010005744">
    <property type="protein sequence ID" value="CAF1060866.1"/>
    <property type="molecule type" value="Genomic_DNA"/>
</dbReference>
<evidence type="ECO:0000313" key="1">
    <source>
        <dbReference type="EMBL" id="CAF1060866.1"/>
    </source>
</evidence>
<dbReference type="AlphaFoldDB" id="A0A814LAS0"/>
<comment type="caution">
    <text evidence="1">The sequence shown here is derived from an EMBL/GenBank/DDBJ whole genome shotgun (WGS) entry which is preliminary data.</text>
</comment>
<proteinExistence type="predicted"/>
<keyword evidence="2" id="KW-1185">Reference proteome</keyword>
<organism evidence="1 2">
    <name type="scientific">Brachionus calyciflorus</name>
    <dbReference type="NCBI Taxonomy" id="104777"/>
    <lineage>
        <taxon>Eukaryota</taxon>
        <taxon>Metazoa</taxon>
        <taxon>Spiralia</taxon>
        <taxon>Gnathifera</taxon>
        <taxon>Rotifera</taxon>
        <taxon>Eurotatoria</taxon>
        <taxon>Monogononta</taxon>
        <taxon>Pseudotrocha</taxon>
        <taxon>Ploima</taxon>
        <taxon>Brachionidae</taxon>
        <taxon>Brachionus</taxon>
    </lineage>
</organism>
<sequence length="108" mass="12203">MSVAKATVRHNVAPPLVSDVNTSRNCSTSAFINLNDISKLCLIDTGAKTLFISYDYFIKRNFNRSKIIKPRNWTTTNATPLLVDGQTIFKCIQQNNKLCRFMSVLCKN</sequence>
<reference evidence="1" key="1">
    <citation type="submission" date="2021-02" db="EMBL/GenBank/DDBJ databases">
        <authorList>
            <person name="Nowell W R."/>
        </authorList>
    </citation>
    <scope>NUCLEOTIDE SEQUENCE</scope>
    <source>
        <strain evidence="1">Ploen Becks lab</strain>
    </source>
</reference>
<gene>
    <name evidence="1" type="ORF">OXX778_LOCUS19275</name>
</gene>
<accession>A0A814LAS0</accession>
<evidence type="ECO:0000313" key="2">
    <source>
        <dbReference type="Proteomes" id="UP000663879"/>
    </source>
</evidence>
<protein>
    <submittedName>
        <fullName evidence="1">Uncharacterized protein</fullName>
    </submittedName>
</protein>